<feature type="domain" description="EF-hand" evidence="5">
    <location>
        <begin position="719"/>
        <end position="754"/>
    </location>
</feature>
<evidence type="ECO:0000256" key="1">
    <source>
        <dbReference type="ARBA" id="ARBA00022737"/>
    </source>
</evidence>
<keyword evidence="1" id="KW-0677">Repeat</keyword>
<dbReference type="SMART" id="SM00054">
    <property type="entry name" value="EFh"/>
    <property type="match status" value="4"/>
</dbReference>
<feature type="compositionally biased region" description="Polar residues" evidence="4">
    <location>
        <begin position="407"/>
        <end position="416"/>
    </location>
</feature>
<feature type="region of interest" description="Disordered" evidence="4">
    <location>
        <begin position="637"/>
        <end position="696"/>
    </location>
</feature>
<dbReference type="InterPro" id="IPR050230">
    <property type="entry name" value="CALM/Myosin/TropC-like"/>
</dbReference>
<keyword evidence="3" id="KW-0175">Coiled coil</keyword>
<feature type="region of interest" description="Disordered" evidence="4">
    <location>
        <begin position="260"/>
        <end position="290"/>
    </location>
</feature>
<evidence type="ECO:0000256" key="3">
    <source>
        <dbReference type="SAM" id="Coils"/>
    </source>
</evidence>
<organism evidence="6 7">
    <name type="scientific">Macrostomum lignano</name>
    <dbReference type="NCBI Taxonomy" id="282301"/>
    <lineage>
        <taxon>Eukaryota</taxon>
        <taxon>Metazoa</taxon>
        <taxon>Spiralia</taxon>
        <taxon>Lophotrochozoa</taxon>
        <taxon>Platyhelminthes</taxon>
        <taxon>Rhabditophora</taxon>
        <taxon>Macrostomorpha</taxon>
        <taxon>Macrostomida</taxon>
        <taxon>Macrostomidae</taxon>
        <taxon>Macrostomum</taxon>
    </lineage>
</organism>
<dbReference type="FunFam" id="1.10.238.10:FF:000178">
    <property type="entry name" value="Calmodulin-2 A"/>
    <property type="match status" value="1"/>
</dbReference>
<dbReference type="GO" id="GO:0005509">
    <property type="term" value="F:calcium ion binding"/>
    <property type="evidence" value="ECO:0007669"/>
    <property type="project" value="InterPro"/>
</dbReference>
<dbReference type="PROSITE" id="PS00018">
    <property type="entry name" value="EF_HAND_1"/>
    <property type="match status" value="2"/>
</dbReference>
<evidence type="ECO:0000256" key="4">
    <source>
        <dbReference type="SAM" id="MobiDB-lite"/>
    </source>
</evidence>
<dbReference type="Proteomes" id="UP000095280">
    <property type="component" value="Unplaced"/>
</dbReference>
<feature type="compositionally biased region" description="Polar residues" evidence="4">
    <location>
        <begin position="190"/>
        <end position="207"/>
    </location>
</feature>
<dbReference type="InterPro" id="IPR011992">
    <property type="entry name" value="EF-hand-dom_pair"/>
</dbReference>
<feature type="compositionally biased region" description="Gly residues" evidence="4">
    <location>
        <begin position="390"/>
        <end position="401"/>
    </location>
</feature>
<feature type="compositionally biased region" description="Low complexity" evidence="4">
    <location>
        <begin position="328"/>
        <end position="343"/>
    </location>
</feature>
<dbReference type="PROSITE" id="PS50222">
    <property type="entry name" value="EF_HAND_2"/>
    <property type="match status" value="3"/>
</dbReference>
<feature type="domain" description="EF-hand" evidence="5">
    <location>
        <begin position="792"/>
        <end position="827"/>
    </location>
</feature>
<dbReference type="SUPFAM" id="SSF47473">
    <property type="entry name" value="EF-hand"/>
    <property type="match status" value="1"/>
</dbReference>
<keyword evidence="2" id="KW-0106">Calcium</keyword>
<evidence type="ECO:0000313" key="6">
    <source>
        <dbReference type="Proteomes" id="UP000095280"/>
    </source>
</evidence>
<accession>A0A1I8IWJ2</accession>
<feature type="compositionally biased region" description="Polar residues" evidence="4">
    <location>
        <begin position="276"/>
        <end position="285"/>
    </location>
</feature>
<protein>
    <submittedName>
        <fullName evidence="7">Calmodulin</fullName>
    </submittedName>
</protein>
<feature type="compositionally biased region" description="Basic residues" evidence="4">
    <location>
        <begin position="364"/>
        <end position="374"/>
    </location>
</feature>
<dbReference type="PANTHER" id="PTHR23048:SF0">
    <property type="entry name" value="CALMODULIN LIKE 3"/>
    <property type="match status" value="1"/>
</dbReference>
<feature type="coiled-coil region" evidence="3">
    <location>
        <begin position="700"/>
        <end position="727"/>
    </location>
</feature>
<dbReference type="Gene3D" id="1.10.238.10">
    <property type="entry name" value="EF-hand"/>
    <property type="match status" value="1"/>
</dbReference>
<feature type="domain" description="EF-hand" evidence="5">
    <location>
        <begin position="755"/>
        <end position="790"/>
    </location>
</feature>
<name>A0A1I8IWJ2_9PLAT</name>
<feature type="region of interest" description="Disordered" evidence="4">
    <location>
        <begin position="309"/>
        <end position="432"/>
    </location>
</feature>
<sequence>MYRASSSDHQAALLNQRLSQVDPGSIAEGHSPDFRLVSSRASGFNSHQPDCPFPAVVGSESGAESLRVRCGEGVGGAHERQAAGVGERHQRRRLQLGGQRRQLGSCGGFVVAEVNEAHGEAATAGRVAVQQPGPVSHYTCRLALICSNCSPCRVTWMKNRPSGLTSLMPQISDCGGWSEATPVVAERNAVRSTSTSASERPSGSSSWPIRLPPESEPVTDTRTSRWRHSSFTNLAAACQPGSPLPPLKPDFCFDDAGGGCGQATPSRRKPARSDRSGSQLPTPASQILHPWRLMSPSGVNSRSALASVGLGGAQSRRRFASARRQARPARSSASAGSADRAGSPTIRTEAARPADCPAALIRAAIRRPSRRRRSSSLASSRCGTSNSGRCGVGEPAGGAGGRRCASWSRTKSSAWSGGSGRITKLSPFPTSTTVPSICLPGARLSALLRPEFGCRDQSQRPSARAEASARHRLSMTEAAAVTRSRPASEQDGGRSSRPGMHTQPAAPAARRTSRPDAAGPSAAVKGGLAHDQPQPLLQQASLYKETRRLVAGLARQRGSNASRISSRLTWPIPGVAAKQADGERPLPPPPPPQTPRFARRASPSGPAKRWQVAKANPASTSSVLMLIRQPSASDKYRVPAAAAAPGPSSLSKDRTASLETKRRRRYSRAAAQAQSESGERRPVKWQRHSGGGQQLSRSSLARIINDMSEHQQQIDLSEEEIAELHEAFLLFDRDGGGTISANELGDVMRSLGQNPSDEEIKRLIEQVDVDGNGELDFSEFTILMMMKMNDGESSGQIREALKVFDEEETGKLHVDKLRQVMVNLGDRMDPVEVDELISLLDVDQDGNVQTEQIVSVLSSSAG</sequence>
<evidence type="ECO:0000256" key="2">
    <source>
        <dbReference type="ARBA" id="ARBA00022837"/>
    </source>
</evidence>
<dbReference type="InterPro" id="IPR002048">
    <property type="entry name" value="EF_hand_dom"/>
</dbReference>
<feature type="compositionally biased region" description="Pro residues" evidence="4">
    <location>
        <begin position="585"/>
        <end position="594"/>
    </location>
</feature>
<proteinExistence type="predicted"/>
<feature type="region of interest" description="Disordered" evidence="4">
    <location>
        <begin position="188"/>
        <end position="226"/>
    </location>
</feature>
<dbReference type="GO" id="GO:0016460">
    <property type="term" value="C:myosin II complex"/>
    <property type="evidence" value="ECO:0007669"/>
    <property type="project" value="TreeGrafter"/>
</dbReference>
<dbReference type="PANTHER" id="PTHR23048">
    <property type="entry name" value="MYOSIN LIGHT CHAIN 1, 3"/>
    <property type="match status" value="1"/>
</dbReference>
<evidence type="ECO:0000313" key="7">
    <source>
        <dbReference type="WBParaSite" id="maker-uti_cns_0017972-snap-gene-0.3-mRNA-1"/>
    </source>
</evidence>
<dbReference type="CDD" id="cd00051">
    <property type="entry name" value="EFh"/>
    <property type="match status" value="1"/>
</dbReference>
<dbReference type="AlphaFoldDB" id="A0A1I8IWJ2"/>
<reference evidence="7" key="1">
    <citation type="submission" date="2016-11" db="UniProtKB">
        <authorList>
            <consortium name="WormBaseParasite"/>
        </authorList>
    </citation>
    <scope>IDENTIFICATION</scope>
</reference>
<dbReference type="Pfam" id="PF13499">
    <property type="entry name" value="EF-hand_7"/>
    <property type="match status" value="1"/>
</dbReference>
<evidence type="ECO:0000259" key="5">
    <source>
        <dbReference type="PROSITE" id="PS50222"/>
    </source>
</evidence>
<dbReference type="WBParaSite" id="maker-uti_cns_0017972-snap-gene-0.3-mRNA-1">
    <property type="protein sequence ID" value="maker-uti_cns_0017972-snap-gene-0.3-mRNA-1"/>
    <property type="gene ID" value="maker-uti_cns_0017972-snap-gene-0.3"/>
</dbReference>
<feature type="region of interest" description="Disordered" evidence="4">
    <location>
        <begin position="577"/>
        <end position="621"/>
    </location>
</feature>
<dbReference type="InterPro" id="IPR018247">
    <property type="entry name" value="EF_Hand_1_Ca_BS"/>
</dbReference>
<feature type="compositionally biased region" description="Basic residues" evidence="4">
    <location>
        <begin position="315"/>
        <end position="327"/>
    </location>
</feature>
<feature type="compositionally biased region" description="Basic and acidic residues" evidence="4">
    <location>
        <begin position="651"/>
        <end position="660"/>
    </location>
</feature>
<feature type="region of interest" description="Disordered" evidence="4">
    <location>
        <begin position="454"/>
        <end position="534"/>
    </location>
</feature>
<keyword evidence="6" id="KW-1185">Reference proteome</keyword>
<feature type="compositionally biased region" description="Low complexity" evidence="4">
    <location>
        <begin position="504"/>
        <end position="518"/>
    </location>
</feature>